<dbReference type="CDD" id="cd10032">
    <property type="entry name" value="UDG-F6_HDG"/>
    <property type="match status" value="1"/>
</dbReference>
<keyword evidence="3" id="KW-1185">Reference proteome</keyword>
<protein>
    <submittedName>
        <fullName evidence="2">DNA-deoxyinosine glycosylase</fullName>
    </submittedName>
</protein>
<dbReference type="InterPro" id="IPR005122">
    <property type="entry name" value="Uracil-DNA_glycosylase-like"/>
</dbReference>
<accession>A0A917JG80</accession>
<evidence type="ECO:0000313" key="3">
    <source>
        <dbReference type="Proteomes" id="UP000622610"/>
    </source>
</evidence>
<gene>
    <name evidence="2" type="ORF">GCM10011482_23670</name>
</gene>
<dbReference type="Pfam" id="PF03167">
    <property type="entry name" value="UDG"/>
    <property type="match status" value="1"/>
</dbReference>
<dbReference type="InterPro" id="IPR026353">
    <property type="entry name" value="Hypoxan-DNA_Glyclase"/>
</dbReference>
<dbReference type="Proteomes" id="UP000622610">
    <property type="component" value="Unassembled WGS sequence"/>
</dbReference>
<reference evidence="2" key="1">
    <citation type="journal article" date="2014" name="Int. J. Syst. Evol. Microbiol.">
        <title>Complete genome sequence of Corynebacterium casei LMG S-19264T (=DSM 44701T), isolated from a smear-ripened cheese.</title>
        <authorList>
            <consortium name="US DOE Joint Genome Institute (JGI-PGF)"/>
            <person name="Walter F."/>
            <person name="Albersmeier A."/>
            <person name="Kalinowski J."/>
            <person name="Ruckert C."/>
        </authorList>
    </citation>
    <scope>NUCLEOTIDE SEQUENCE</scope>
    <source>
        <strain evidence="2">CCM 8433</strain>
    </source>
</reference>
<proteinExistence type="predicted"/>
<dbReference type="InterPro" id="IPR036895">
    <property type="entry name" value="Uracil-DNA_glycosylase-like_sf"/>
</dbReference>
<evidence type="ECO:0000259" key="1">
    <source>
        <dbReference type="Pfam" id="PF03167"/>
    </source>
</evidence>
<dbReference type="NCBIfam" id="TIGR04274">
    <property type="entry name" value="hypoxanDNAglyco"/>
    <property type="match status" value="1"/>
</dbReference>
<dbReference type="AlphaFoldDB" id="A0A917JG80"/>
<sequence length="163" mass="18593">MKPNELNHGFAPIYNNRTEILILGTAPSVISLKKQQYYANPGNQFWKIIFDILSVTDPLDYQQRIEYLKLHRLGLWDVYAKFERKGSLDSNFSTVIPNDFSQLLATSPIKLIIANGKLSYKEALKNQTLQNMPILCLPSTSGANNAQMTQRKIAWHEALSMIH</sequence>
<feature type="domain" description="Uracil-DNA glycosylase-like" evidence="1">
    <location>
        <begin position="13"/>
        <end position="150"/>
    </location>
</feature>
<organism evidence="2 3">
    <name type="scientific">Enterococcus alcedinis</name>
    <dbReference type="NCBI Taxonomy" id="1274384"/>
    <lineage>
        <taxon>Bacteria</taxon>
        <taxon>Bacillati</taxon>
        <taxon>Bacillota</taxon>
        <taxon>Bacilli</taxon>
        <taxon>Lactobacillales</taxon>
        <taxon>Enterococcaceae</taxon>
        <taxon>Enterococcus</taxon>
    </lineage>
</organism>
<evidence type="ECO:0000313" key="2">
    <source>
        <dbReference type="EMBL" id="GGI66713.1"/>
    </source>
</evidence>
<dbReference type="Gene3D" id="3.40.470.10">
    <property type="entry name" value="Uracil-DNA glycosylase-like domain"/>
    <property type="match status" value="1"/>
</dbReference>
<reference evidence="2" key="2">
    <citation type="submission" date="2020-09" db="EMBL/GenBank/DDBJ databases">
        <authorList>
            <person name="Sun Q."/>
            <person name="Sedlacek I."/>
        </authorList>
    </citation>
    <scope>NUCLEOTIDE SEQUENCE</scope>
    <source>
        <strain evidence="2">CCM 8433</strain>
    </source>
</reference>
<comment type="caution">
    <text evidence="2">The sequence shown here is derived from an EMBL/GenBank/DDBJ whole genome shotgun (WGS) entry which is preliminary data.</text>
</comment>
<dbReference type="EMBL" id="BMDT01000015">
    <property type="protein sequence ID" value="GGI66713.1"/>
    <property type="molecule type" value="Genomic_DNA"/>
</dbReference>
<name>A0A917JG80_9ENTE</name>
<dbReference type="SUPFAM" id="SSF52141">
    <property type="entry name" value="Uracil-DNA glycosylase-like"/>
    <property type="match status" value="1"/>
</dbReference>
<dbReference type="RefSeq" id="WP_188368533.1">
    <property type="nucleotide sequence ID" value="NZ_BMDT01000015.1"/>
</dbReference>